<dbReference type="Pfam" id="PF13432">
    <property type="entry name" value="TPR_16"/>
    <property type="match status" value="1"/>
</dbReference>
<keyword evidence="2" id="KW-1185">Reference proteome</keyword>
<dbReference type="PROSITE" id="PS51257">
    <property type="entry name" value="PROKAR_LIPOPROTEIN"/>
    <property type="match status" value="1"/>
</dbReference>
<evidence type="ECO:0000313" key="1">
    <source>
        <dbReference type="EMBL" id="ATI41483.1"/>
    </source>
</evidence>
<dbReference type="Proteomes" id="UP000219050">
    <property type="component" value="Chromosome"/>
</dbReference>
<protein>
    <recommendedName>
        <fullName evidence="3">Flp pilus assembly protein TadD</fullName>
    </recommendedName>
</protein>
<accession>A0A291LXM0</accession>
<organism evidence="1 2">
    <name type="scientific">Pacificitalea manganoxidans</name>
    <dbReference type="NCBI Taxonomy" id="1411902"/>
    <lineage>
        <taxon>Bacteria</taxon>
        <taxon>Pseudomonadati</taxon>
        <taxon>Pseudomonadota</taxon>
        <taxon>Alphaproteobacteria</taxon>
        <taxon>Rhodobacterales</taxon>
        <taxon>Paracoccaceae</taxon>
        <taxon>Pacificitalea</taxon>
    </lineage>
</organism>
<dbReference type="OrthoDB" id="7819234at2"/>
<dbReference type="SUPFAM" id="SSF48452">
    <property type="entry name" value="TPR-like"/>
    <property type="match status" value="1"/>
</dbReference>
<dbReference type="RefSeq" id="WP_097372912.1">
    <property type="nucleotide sequence ID" value="NZ_CP021404.1"/>
</dbReference>
<dbReference type="Gene3D" id="1.25.40.10">
    <property type="entry name" value="Tetratricopeptide repeat domain"/>
    <property type="match status" value="2"/>
</dbReference>
<dbReference type="AlphaFoldDB" id="A0A291LXM0"/>
<dbReference type="InterPro" id="IPR011990">
    <property type="entry name" value="TPR-like_helical_dom_sf"/>
</dbReference>
<dbReference type="EMBL" id="CP021404">
    <property type="protein sequence ID" value="ATI41483.1"/>
    <property type="molecule type" value="Genomic_DNA"/>
</dbReference>
<dbReference type="KEGG" id="cmag:CBW24_05360"/>
<name>A0A291LXM0_9RHOB</name>
<sequence length="287" mass="31515">MQRPNRSLLPLCLGGILILTACEKTADTDVDRALQSVNAIDDNNLSDIMLTVADPDEAVAYFRRAATENPERIDLQRGLATSLVRAKRPTEAVAVWTKVTALPEVTNEDSIGLADALIRAGDWPRAEATLNAIPPTYETYKRYRLEAMIADGNKNWAKADSFYETAVGLTTTPSGVLNNWGYSKLTRGDYPGAERLFVEAITYDDNLFTAKNNLVLARGAQRNYQMPIVKMTQIERAQLLHTLALTAIKQGDVTIGKGLLQEAVETHPQHFEDAARALAALDSTVVN</sequence>
<proteinExistence type="predicted"/>
<reference evidence="1 2" key="1">
    <citation type="submission" date="2017-05" db="EMBL/GenBank/DDBJ databases">
        <title>Comparative genomic and metabolic analysis of manganese-oxidizing mechanisms in Celeribater manganoxidans DY25T: its adaption to the environment of polymetallic nodule.</title>
        <authorList>
            <person name="Wang X."/>
        </authorList>
    </citation>
    <scope>NUCLEOTIDE SEQUENCE [LARGE SCALE GENOMIC DNA]</scope>
    <source>
        <strain evidence="1 2">DY25</strain>
    </source>
</reference>
<gene>
    <name evidence="1" type="ORF">CBW24_05360</name>
</gene>
<evidence type="ECO:0008006" key="3">
    <source>
        <dbReference type="Google" id="ProtNLM"/>
    </source>
</evidence>
<evidence type="ECO:0000313" key="2">
    <source>
        <dbReference type="Proteomes" id="UP000219050"/>
    </source>
</evidence>